<organism evidence="1 2">
    <name type="scientific">Stakelama tenebrarum</name>
    <dbReference type="NCBI Taxonomy" id="2711215"/>
    <lineage>
        <taxon>Bacteria</taxon>
        <taxon>Pseudomonadati</taxon>
        <taxon>Pseudomonadota</taxon>
        <taxon>Alphaproteobacteria</taxon>
        <taxon>Sphingomonadales</taxon>
        <taxon>Sphingomonadaceae</taxon>
        <taxon>Stakelama</taxon>
    </lineage>
</organism>
<gene>
    <name evidence="1" type="ORF">G5C33_00315</name>
</gene>
<evidence type="ECO:0000313" key="1">
    <source>
        <dbReference type="EMBL" id="QIG78388.1"/>
    </source>
</evidence>
<dbReference type="InterPro" id="IPR036866">
    <property type="entry name" value="RibonucZ/Hydroxyglut_hydro"/>
</dbReference>
<dbReference type="Proteomes" id="UP000501568">
    <property type="component" value="Chromosome"/>
</dbReference>
<dbReference type="InterPro" id="IPR025638">
    <property type="entry name" value="DUF4336"/>
</dbReference>
<dbReference type="PANTHER" id="PTHR33835:SF1">
    <property type="entry name" value="METALLO-BETA-LACTAMASE DOMAIN-CONTAINING PROTEIN"/>
    <property type="match status" value="1"/>
</dbReference>
<dbReference type="RefSeq" id="WP_165325387.1">
    <property type="nucleotide sequence ID" value="NZ_CP049109.1"/>
</dbReference>
<reference evidence="1 2" key="1">
    <citation type="submission" date="2020-02" db="EMBL/GenBank/DDBJ databases">
        <authorList>
            <person name="Zheng R.K."/>
            <person name="Sun C.M."/>
        </authorList>
    </citation>
    <scope>NUCLEOTIDE SEQUENCE [LARGE SCALE GENOMIC DNA]</scope>
    <source>
        <strain evidence="2">zrk23</strain>
    </source>
</reference>
<dbReference type="PANTHER" id="PTHR33835">
    <property type="entry name" value="YALI0C07656P"/>
    <property type="match status" value="1"/>
</dbReference>
<dbReference type="Pfam" id="PF14234">
    <property type="entry name" value="DUF4336"/>
    <property type="match status" value="1"/>
</dbReference>
<sequence>MAGRHDNYRPLNVPKPVADDIWIVDGPSIGFNMLGFSIPFPTRMTVVRLPDGGLWLHSPIAWHDGLGARLADIGPVRHLVAPNTIHYWYLPDWAKRYPEAQVHLVPGLPEKAKRPMPDGLPLTEEAPEAWAGTIDQLLVCGSIFNEADFFHRPSRTLILTDLIENFEPERVHPWPLRKLIQWVGAAAPKGSTPRDMRLSFLRHRKQVRAAAKHMLEWEPERLIMAHGAWHAEGGKEALRRGFRWVL</sequence>
<keyword evidence="2" id="KW-1185">Reference proteome</keyword>
<evidence type="ECO:0000313" key="2">
    <source>
        <dbReference type="Proteomes" id="UP000501568"/>
    </source>
</evidence>
<proteinExistence type="predicted"/>
<accession>A0A6G6Y0Z7</accession>
<name>A0A6G6Y0Z7_9SPHN</name>
<dbReference type="AlphaFoldDB" id="A0A6G6Y0Z7"/>
<protein>
    <submittedName>
        <fullName evidence="1">DUF4336 domain-containing protein</fullName>
    </submittedName>
</protein>
<dbReference type="EMBL" id="CP049109">
    <property type="protein sequence ID" value="QIG78388.1"/>
    <property type="molecule type" value="Genomic_DNA"/>
</dbReference>
<dbReference type="SUPFAM" id="SSF56281">
    <property type="entry name" value="Metallo-hydrolase/oxidoreductase"/>
    <property type="match status" value="1"/>
</dbReference>
<dbReference type="KEGG" id="spzr:G5C33_00315"/>